<dbReference type="AlphaFoldDB" id="A0A8H3W046"/>
<dbReference type="EMBL" id="WOWK01000150">
    <property type="protein sequence ID" value="KAF0316716.1"/>
    <property type="molecule type" value="Genomic_DNA"/>
</dbReference>
<proteinExistence type="predicted"/>
<evidence type="ECO:0000256" key="2">
    <source>
        <dbReference type="SAM" id="Phobius"/>
    </source>
</evidence>
<feature type="transmembrane region" description="Helical" evidence="2">
    <location>
        <begin position="203"/>
        <end position="224"/>
    </location>
</feature>
<feature type="transmembrane region" description="Helical" evidence="2">
    <location>
        <begin position="448"/>
        <end position="475"/>
    </location>
</feature>
<feature type="compositionally biased region" description="Low complexity" evidence="1">
    <location>
        <begin position="360"/>
        <end position="376"/>
    </location>
</feature>
<evidence type="ECO:0000256" key="1">
    <source>
        <dbReference type="SAM" id="MobiDB-lite"/>
    </source>
</evidence>
<keyword evidence="2" id="KW-0472">Membrane</keyword>
<keyword evidence="2" id="KW-0812">Transmembrane</keyword>
<keyword evidence="2" id="KW-1133">Transmembrane helix</keyword>
<feature type="transmembrane region" description="Helical" evidence="2">
    <location>
        <begin position="410"/>
        <end position="433"/>
    </location>
</feature>
<name>A0A8H3W046_9PEZI</name>
<reference evidence="3 4" key="1">
    <citation type="submission" date="2019-12" db="EMBL/GenBank/DDBJ databases">
        <title>A genome sequence resource for the geographically widespread anthracnose pathogen Colletotrichum asianum.</title>
        <authorList>
            <person name="Meng Y."/>
        </authorList>
    </citation>
    <scope>NUCLEOTIDE SEQUENCE [LARGE SCALE GENOMIC DNA]</scope>
    <source>
        <strain evidence="3 4">ICMP 18580</strain>
    </source>
</reference>
<dbReference type="OrthoDB" id="5392263at2759"/>
<comment type="caution">
    <text evidence="3">The sequence shown here is derived from an EMBL/GenBank/DDBJ whole genome shotgun (WGS) entry which is preliminary data.</text>
</comment>
<dbReference type="Proteomes" id="UP000434172">
    <property type="component" value="Unassembled WGS sequence"/>
</dbReference>
<gene>
    <name evidence="3" type="ORF">GQ607_016058</name>
</gene>
<feature type="region of interest" description="Disordered" evidence="1">
    <location>
        <begin position="349"/>
        <end position="378"/>
    </location>
</feature>
<evidence type="ECO:0000313" key="4">
    <source>
        <dbReference type="Proteomes" id="UP000434172"/>
    </source>
</evidence>
<protein>
    <submittedName>
        <fullName evidence="3">Uncharacterized protein</fullName>
    </submittedName>
</protein>
<keyword evidence="4" id="KW-1185">Reference proteome</keyword>
<feature type="transmembrane region" description="Helical" evidence="2">
    <location>
        <begin position="236"/>
        <end position="258"/>
    </location>
</feature>
<evidence type="ECO:0000313" key="3">
    <source>
        <dbReference type="EMBL" id="KAF0316716.1"/>
    </source>
</evidence>
<accession>A0A8H3W046</accession>
<sequence>MSPTTQSTTGRNATAYLEQVGLFLNDQSRPVKYSSHADSWYSKCTQKINEEFQNNATSQESIATGLVMTIHGERLLEVDKPKIDEAWGFSLSVCKDYCSRDHINMVLIRIAAPHANDSFMVTILNKTWIRKAFRKLQNQDGVESGTGMLAKANGAVVIAEAAQQVPTRLIQTERALIAQMFLSDHNGWWKQAGDKLKTTRRGVTLSLVAQLSVAIIAWILTAVGSLKTKVGDTEEALVLSSGSLWIWLVPVILGWILVGTQNKAGTMQSALRGASGYRPEIEVADGLRAAPKARNSRNGSTSSPTRLWIFNVAGFQKQEGPAFNYARTLTWINFANNLLVAYEDAIRPHDMNATGPQQPPESQAAPQPSPAGSQASLTHQDSNSILRGPLYEYSTLNELSEAKPIFWKHLAFSILMGALIQWGTTILAFILAFETVVKGLGCRSGSYLIYGILSTAACASLVLSAALSHVAMRGYERIRIAQQQQQQQQQQNEPRLGLGAQLCGAFAVFLRLLGCFLLVANTVWLLLISIWELIGFFDSCYCASTELSRKSLVGSFFSKARMRSRKMRKKHGELELVWDLFSFLWQSLYFIWPLDINTTSTTDKSKRNRSGCGVEAVSVSNVYAAIFPICMMDFKLHLNQNESEDG</sequence>
<organism evidence="3 4">
    <name type="scientific">Colletotrichum asianum</name>
    <dbReference type="NCBI Taxonomy" id="702518"/>
    <lineage>
        <taxon>Eukaryota</taxon>
        <taxon>Fungi</taxon>
        <taxon>Dikarya</taxon>
        <taxon>Ascomycota</taxon>
        <taxon>Pezizomycotina</taxon>
        <taxon>Sordariomycetes</taxon>
        <taxon>Hypocreomycetidae</taxon>
        <taxon>Glomerellales</taxon>
        <taxon>Glomerellaceae</taxon>
        <taxon>Colletotrichum</taxon>
        <taxon>Colletotrichum gloeosporioides species complex</taxon>
    </lineage>
</organism>